<dbReference type="EMBL" id="AUSU01005973">
    <property type="protein sequence ID" value="EPS62691.1"/>
    <property type="molecule type" value="Genomic_DNA"/>
</dbReference>
<dbReference type="Proteomes" id="UP000015453">
    <property type="component" value="Unassembled WGS sequence"/>
</dbReference>
<keyword evidence="2" id="KW-1185">Reference proteome</keyword>
<evidence type="ECO:0000313" key="2">
    <source>
        <dbReference type="Proteomes" id="UP000015453"/>
    </source>
</evidence>
<evidence type="ECO:0000313" key="1">
    <source>
        <dbReference type="EMBL" id="EPS62691.1"/>
    </source>
</evidence>
<comment type="caution">
    <text evidence="1">The sequence shown here is derived from an EMBL/GenBank/DDBJ whole genome shotgun (WGS) entry which is preliminary data.</text>
</comment>
<name>S8CDV6_9LAMI</name>
<reference evidence="1 2" key="1">
    <citation type="journal article" date="2013" name="BMC Genomics">
        <title>The miniature genome of a carnivorous plant Genlisea aurea contains a low number of genes and short non-coding sequences.</title>
        <authorList>
            <person name="Leushkin E.V."/>
            <person name="Sutormin R.A."/>
            <person name="Nabieva E.R."/>
            <person name="Penin A.A."/>
            <person name="Kondrashov A.S."/>
            <person name="Logacheva M.D."/>
        </authorList>
    </citation>
    <scope>NUCLEOTIDE SEQUENCE [LARGE SCALE GENOMIC DNA]</scope>
</reference>
<organism evidence="1 2">
    <name type="scientific">Genlisea aurea</name>
    <dbReference type="NCBI Taxonomy" id="192259"/>
    <lineage>
        <taxon>Eukaryota</taxon>
        <taxon>Viridiplantae</taxon>
        <taxon>Streptophyta</taxon>
        <taxon>Embryophyta</taxon>
        <taxon>Tracheophyta</taxon>
        <taxon>Spermatophyta</taxon>
        <taxon>Magnoliopsida</taxon>
        <taxon>eudicotyledons</taxon>
        <taxon>Gunneridae</taxon>
        <taxon>Pentapetalae</taxon>
        <taxon>asterids</taxon>
        <taxon>lamiids</taxon>
        <taxon>Lamiales</taxon>
        <taxon>Lentibulariaceae</taxon>
        <taxon>Genlisea</taxon>
    </lineage>
</organism>
<gene>
    <name evidence="1" type="ORF">M569_12098</name>
</gene>
<accession>S8CDV6</accession>
<proteinExistence type="predicted"/>
<feature type="non-terminal residue" evidence="1">
    <location>
        <position position="1"/>
    </location>
</feature>
<sequence>LWNKFTSHVGVAISNYATRKVYNVRHKLFVIIGLAPSMVKALIKGTHTNRHHTIVTPNATMHVKSEFNTLQQ</sequence>
<protein>
    <submittedName>
        <fullName evidence="1">Uncharacterized protein</fullName>
    </submittedName>
</protein>
<dbReference type="AlphaFoldDB" id="S8CDV6"/>